<dbReference type="InterPro" id="IPR023286">
    <property type="entry name" value="ABATE_dom_sf"/>
</dbReference>
<keyword evidence="2" id="KW-1185">Reference proteome</keyword>
<dbReference type="Gene3D" id="1.10.3300.10">
    <property type="entry name" value="Jann2411-like domain"/>
    <property type="match status" value="1"/>
</dbReference>
<evidence type="ECO:0000313" key="2">
    <source>
        <dbReference type="Proteomes" id="UP001206128"/>
    </source>
</evidence>
<protein>
    <recommendedName>
        <fullName evidence="3">CGNR zinc finger domain-containing protein</fullName>
    </recommendedName>
</protein>
<dbReference type="Proteomes" id="UP001206128">
    <property type="component" value="Unassembled WGS sequence"/>
</dbReference>
<evidence type="ECO:0008006" key="3">
    <source>
        <dbReference type="Google" id="ProtNLM"/>
    </source>
</evidence>
<dbReference type="RefSeq" id="WP_253777867.1">
    <property type="nucleotide sequence ID" value="NZ_JAMTCK010000017.1"/>
</dbReference>
<organism evidence="1 2">
    <name type="scientific">Goodfellowiella coeruleoviolacea</name>
    <dbReference type="NCBI Taxonomy" id="334858"/>
    <lineage>
        <taxon>Bacteria</taxon>
        <taxon>Bacillati</taxon>
        <taxon>Actinomycetota</taxon>
        <taxon>Actinomycetes</taxon>
        <taxon>Pseudonocardiales</taxon>
        <taxon>Pseudonocardiaceae</taxon>
        <taxon>Goodfellowiella</taxon>
    </lineage>
</organism>
<gene>
    <name evidence="1" type="ORF">LX83_006136</name>
</gene>
<name>A0AAE3KJM6_9PSEU</name>
<dbReference type="EMBL" id="JAMTCK010000017">
    <property type="protein sequence ID" value="MCP2169252.1"/>
    <property type="molecule type" value="Genomic_DNA"/>
</dbReference>
<dbReference type="SUPFAM" id="SSF160904">
    <property type="entry name" value="Jann2411-like"/>
    <property type="match status" value="1"/>
</dbReference>
<evidence type="ECO:0000313" key="1">
    <source>
        <dbReference type="EMBL" id="MCP2169252.1"/>
    </source>
</evidence>
<accession>A0AAE3KJM6</accession>
<sequence length="149" mass="16497">MQSQPTDQHANRVQRGELHVPVALLARLAAIVDHAVERHPLVFTAYAATAENSGRAQAAQQLWSDLTRSDSPVADVWNRLRHGDVEDSTTAHHALMILIALGGWDRMKRCDRPDCHRAFADATNAVSRRRCAVHARPRRAASAEQPSRG</sequence>
<comment type="caution">
    <text evidence="1">The sequence shown here is derived from an EMBL/GenBank/DDBJ whole genome shotgun (WGS) entry which is preliminary data.</text>
</comment>
<dbReference type="AlphaFoldDB" id="A0AAE3KJM6"/>
<reference evidence="1" key="1">
    <citation type="submission" date="2022-06" db="EMBL/GenBank/DDBJ databases">
        <title>Genomic Encyclopedia of Archaeal and Bacterial Type Strains, Phase II (KMG-II): from individual species to whole genera.</title>
        <authorList>
            <person name="Goeker M."/>
        </authorList>
    </citation>
    <scope>NUCLEOTIDE SEQUENCE</scope>
    <source>
        <strain evidence="1">DSM 43935</strain>
    </source>
</reference>
<proteinExistence type="predicted"/>